<dbReference type="RefSeq" id="WP_349229652.1">
    <property type="nucleotide sequence ID" value="NZ_JBBMFJ010000020.1"/>
</dbReference>
<dbReference type="InterPro" id="IPR019264">
    <property type="entry name" value="DUF2179"/>
</dbReference>
<dbReference type="Gene3D" id="3.30.70.120">
    <property type="match status" value="1"/>
</dbReference>
<name>A0ABV1HMH9_9FIRM</name>
<comment type="caution">
    <text evidence="8">The sequence shown here is derived from an EMBL/GenBank/DDBJ whole genome shotgun (WGS) entry which is preliminary data.</text>
</comment>
<protein>
    <submittedName>
        <fullName evidence="8">YitT family protein</fullName>
    </submittedName>
</protein>
<gene>
    <name evidence="8" type="ORF">WMO41_10205</name>
</gene>
<feature type="transmembrane region" description="Helical" evidence="6">
    <location>
        <begin position="52"/>
        <end position="76"/>
    </location>
</feature>
<keyword evidence="3 6" id="KW-0812">Transmembrane</keyword>
<comment type="subcellular location">
    <subcellularLocation>
        <location evidence="1">Cell membrane</location>
        <topology evidence="1">Multi-pass membrane protein</topology>
    </subcellularLocation>
</comment>
<evidence type="ECO:0000256" key="5">
    <source>
        <dbReference type="ARBA" id="ARBA00023136"/>
    </source>
</evidence>
<evidence type="ECO:0000256" key="6">
    <source>
        <dbReference type="SAM" id="Phobius"/>
    </source>
</evidence>
<dbReference type="Pfam" id="PF10035">
    <property type="entry name" value="DUF2179"/>
    <property type="match status" value="1"/>
</dbReference>
<evidence type="ECO:0000313" key="9">
    <source>
        <dbReference type="Proteomes" id="UP001437460"/>
    </source>
</evidence>
<sequence length="290" mass="31755">MNTKKKWKELGTDALFDFAGAFLQAVGVWCFIEPSRIAPGGVSGIALMINHLFALPIGAVSLVINIPLLLASWCLLDRAMTLKTVRTVVWMSVIQDLVSAAGIWQYEGDRLISCGFGGIFVGVGMALIFMRNSTTGGGDILARLLQKLCPYMQTGYAIMLVDFVIVGTSILVFGEIEAALYGIISIVCTTQAVDTLLYGMNKGSLITIHSEKNEEIAREIMETMDRGTTFYKSIGGYSGKEGLTLTCAVDRKQFHVVKEIIDRHDPRAFVIVSPTKETYGEGFIGDYRKL</sequence>
<dbReference type="InterPro" id="IPR003740">
    <property type="entry name" value="YitT"/>
</dbReference>
<dbReference type="EMBL" id="JBBMFJ010000020">
    <property type="protein sequence ID" value="MEQ2563523.1"/>
    <property type="molecule type" value="Genomic_DNA"/>
</dbReference>
<dbReference type="Proteomes" id="UP001437460">
    <property type="component" value="Unassembled WGS sequence"/>
</dbReference>
<feature type="domain" description="DUF2179" evidence="7">
    <location>
        <begin position="226"/>
        <end position="280"/>
    </location>
</feature>
<reference evidence="8 9" key="1">
    <citation type="submission" date="2024-03" db="EMBL/GenBank/DDBJ databases">
        <title>Human intestinal bacterial collection.</title>
        <authorList>
            <person name="Pauvert C."/>
            <person name="Hitch T.C.A."/>
            <person name="Clavel T."/>
        </authorList>
    </citation>
    <scope>NUCLEOTIDE SEQUENCE [LARGE SCALE GENOMIC DNA]</scope>
    <source>
        <strain evidence="8 9">CLA-AP-H27</strain>
    </source>
</reference>
<dbReference type="InterPro" id="IPR051461">
    <property type="entry name" value="UPF0750_membrane"/>
</dbReference>
<evidence type="ECO:0000256" key="4">
    <source>
        <dbReference type="ARBA" id="ARBA00022989"/>
    </source>
</evidence>
<dbReference type="InterPro" id="IPR015867">
    <property type="entry name" value="N-reg_PII/ATP_PRibTrfase_C"/>
</dbReference>
<keyword evidence="4 6" id="KW-1133">Transmembrane helix</keyword>
<dbReference type="Pfam" id="PF02588">
    <property type="entry name" value="YitT_membrane"/>
    <property type="match status" value="1"/>
</dbReference>
<feature type="transmembrane region" description="Helical" evidence="6">
    <location>
        <begin position="110"/>
        <end position="130"/>
    </location>
</feature>
<evidence type="ECO:0000313" key="8">
    <source>
        <dbReference type="EMBL" id="MEQ2563523.1"/>
    </source>
</evidence>
<keyword evidence="5 6" id="KW-0472">Membrane</keyword>
<evidence type="ECO:0000256" key="3">
    <source>
        <dbReference type="ARBA" id="ARBA00022692"/>
    </source>
</evidence>
<organism evidence="8 9">
    <name type="scientific">Ventrimonas faecis</name>
    <dbReference type="NCBI Taxonomy" id="3133170"/>
    <lineage>
        <taxon>Bacteria</taxon>
        <taxon>Bacillati</taxon>
        <taxon>Bacillota</taxon>
        <taxon>Clostridia</taxon>
        <taxon>Lachnospirales</taxon>
        <taxon>Lachnospiraceae</taxon>
        <taxon>Ventrimonas</taxon>
    </lineage>
</organism>
<evidence type="ECO:0000256" key="2">
    <source>
        <dbReference type="ARBA" id="ARBA00022475"/>
    </source>
</evidence>
<evidence type="ECO:0000259" key="7">
    <source>
        <dbReference type="Pfam" id="PF10035"/>
    </source>
</evidence>
<evidence type="ECO:0000256" key="1">
    <source>
        <dbReference type="ARBA" id="ARBA00004651"/>
    </source>
</evidence>
<dbReference type="PIRSF" id="PIRSF006483">
    <property type="entry name" value="Membrane_protein_YitT"/>
    <property type="match status" value="1"/>
</dbReference>
<keyword evidence="2" id="KW-1003">Cell membrane</keyword>
<dbReference type="PANTHER" id="PTHR33545:SF5">
    <property type="entry name" value="UPF0750 MEMBRANE PROTEIN YITT"/>
    <property type="match status" value="1"/>
</dbReference>
<feature type="transmembrane region" description="Helical" evidence="6">
    <location>
        <begin position="151"/>
        <end position="173"/>
    </location>
</feature>
<dbReference type="PANTHER" id="PTHR33545">
    <property type="entry name" value="UPF0750 MEMBRANE PROTEIN YITT-RELATED"/>
    <property type="match status" value="1"/>
</dbReference>
<keyword evidence="9" id="KW-1185">Reference proteome</keyword>
<proteinExistence type="predicted"/>
<accession>A0ABV1HMH9</accession>
<dbReference type="CDD" id="cd16380">
    <property type="entry name" value="YitT_C"/>
    <property type="match status" value="1"/>
</dbReference>